<keyword evidence="1" id="KW-0732">Signal</keyword>
<feature type="chain" id="PRO_5046825444" description="Adhesin domain-containing protein" evidence="1">
    <location>
        <begin position="21"/>
        <end position="355"/>
    </location>
</feature>
<reference evidence="2 3" key="1">
    <citation type="submission" date="2023-09" db="EMBL/GenBank/DDBJ databases">
        <authorList>
            <person name="Rey-Velasco X."/>
        </authorList>
    </citation>
    <scope>NUCLEOTIDE SEQUENCE [LARGE SCALE GENOMIC DNA]</scope>
    <source>
        <strain evidence="2 3">P050</strain>
    </source>
</reference>
<organism evidence="2 3">
    <name type="scientific">Urechidicola vernalis</name>
    <dbReference type="NCBI Taxonomy" id="3075600"/>
    <lineage>
        <taxon>Bacteria</taxon>
        <taxon>Pseudomonadati</taxon>
        <taxon>Bacteroidota</taxon>
        <taxon>Flavobacteriia</taxon>
        <taxon>Flavobacteriales</taxon>
        <taxon>Flavobacteriaceae</taxon>
        <taxon>Urechidicola</taxon>
    </lineage>
</organism>
<protein>
    <recommendedName>
        <fullName evidence="4">Adhesin domain-containing protein</fullName>
    </recommendedName>
</protein>
<dbReference type="Proteomes" id="UP001252186">
    <property type="component" value="Unassembled WGS sequence"/>
</dbReference>
<evidence type="ECO:0000313" key="2">
    <source>
        <dbReference type="EMBL" id="MDT0553842.1"/>
    </source>
</evidence>
<evidence type="ECO:0000256" key="1">
    <source>
        <dbReference type="SAM" id="SignalP"/>
    </source>
</evidence>
<feature type="signal peptide" evidence="1">
    <location>
        <begin position="1"/>
        <end position="20"/>
    </location>
</feature>
<evidence type="ECO:0008006" key="4">
    <source>
        <dbReference type="Google" id="ProtNLM"/>
    </source>
</evidence>
<gene>
    <name evidence="2" type="ORF">RM519_11340</name>
</gene>
<name>A0ABU2Y725_9FLAO</name>
<dbReference type="EMBL" id="JAVRHV010000006">
    <property type="protein sequence ID" value="MDT0553842.1"/>
    <property type="molecule type" value="Genomic_DNA"/>
</dbReference>
<sequence>MKTLVKITLLLLFVPSVVLANNLKGKYTKTKTINKEFTVNADALVSLSNKYGSIDIKPSNQNKVTLEIIITTSSNSESKALDRLNSISVNISGSNSSVSAQTKFEKKSNWNLFGNNNSSSMDIKYIVKMPISNKLDVSMDYGNVMIEKLEGRANINIDYGKLIAGELLSNNTDINLDYSRGSSVETMGDGTINIDYSSIDIQNAGNIDLNTDYSDTSFENVGDLVYNTDYGSIKAENANSISGDSDYASLKFGKIANSLEVSADYGSLKVEEMGQNFSKIVIDTDYIGVKIGVHANASFSYNISSKYGGISLPDNVTNTREIIKNTSKHYEGSYNGTKGNVSITTSYGSVKIYKN</sequence>
<accession>A0ABU2Y725</accession>
<keyword evidence="3" id="KW-1185">Reference proteome</keyword>
<evidence type="ECO:0000313" key="3">
    <source>
        <dbReference type="Proteomes" id="UP001252186"/>
    </source>
</evidence>
<comment type="caution">
    <text evidence="2">The sequence shown here is derived from an EMBL/GenBank/DDBJ whole genome shotgun (WGS) entry which is preliminary data.</text>
</comment>
<proteinExistence type="predicted"/>
<dbReference type="RefSeq" id="WP_311593929.1">
    <property type="nucleotide sequence ID" value="NZ_JAVRHV010000006.1"/>
</dbReference>